<feature type="chain" id="PRO_5040454114" evidence="1">
    <location>
        <begin position="24"/>
        <end position="83"/>
    </location>
</feature>
<comment type="caution">
    <text evidence="2">The sequence shown here is derived from an EMBL/GenBank/DDBJ whole genome shotgun (WGS) entry which is preliminary data.</text>
</comment>
<dbReference type="AlphaFoldDB" id="A0A9P5WW24"/>
<name>A0A9P5WW24_9AGAR</name>
<dbReference type="OrthoDB" id="2997340at2759"/>
<sequence length="83" mass="9429">CWQWGHVMDVCHCLVIHCPICSGLHMQANHHSITRCCHGNPKASTPVPPTPTDMPCPHIRACINCGNQYAANDWCCPYWHHHF</sequence>
<evidence type="ECO:0000313" key="3">
    <source>
        <dbReference type="Proteomes" id="UP000807342"/>
    </source>
</evidence>
<gene>
    <name evidence="2" type="ORF">P691DRAFT_631877</name>
</gene>
<feature type="non-terminal residue" evidence="2">
    <location>
        <position position="83"/>
    </location>
</feature>
<organism evidence="2 3">
    <name type="scientific">Macrolepiota fuliginosa MF-IS2</name>
    <dbReference type="NCBI Taxonomy" id="1400762"/>
    <lineage>
        <taxon>Eukaryota</taxon>
        <taxon>Fungi</taxon>
        <taxon>Dikarya</taxon>
        <taxon>Basidiomycota</taxon>
        <taxon>Agaricomycotina</taxon>
        <taxon>Agaricomycetes</taxon>
        <taxon>Agaricomycetidae</taxon>
        <taxon>Agaricales</taxon>
        <taxon>Agaricineae</taxon>
        <taxon>Agaricaceae</taxon>
        <taxon>Macrolepiota</taxon>
    </lineage>
</organism>
<feature type="signal peptide" evidence="1">
    <location>
        <begin position="1"/>
        <end position="23"/>
    </location>
</feature>
<dbReference type="Proteomes" id="UP000807342">
    <property type="component" value="Unassembled WGS sequence"/>
</dbReference>
<reference evidence="2" key="1">
    <citation type="submission" date="2020-11" db="EMBL/GenBank/DDBJ databases">
        <authorList>
            <consortium name="DOE Joint Genome Institute"/>
            <person name="Ahrendt S."/>
            <person name="Riley R."/>
            <person name="Andreopoulos W."/>
            <person name="Labutti K."/>
            <person name="Pangilinan J."/>
            <person name="Ruiz-Duenas F.J."/>
            <person name="Barrasa J.M."/>
            <person name="Sanchez-Garcia M."/>
            <person name="Camarero S."/>
            <person name="Miyauchi S."/>
            <person name="Serrano A."/>
            <person name="Linde D."/>
            <person name="Babiker R."/>
            <person name="Drula E."/>
            <person name="Ayuso-Fernandez I."/>
            <person name="Pacheco R."/>
            <person name="Padilla G."/>
            <person name="Ferreira P."/>
            <person name="Barriuso J."/>
            <person name="Kellner H."/>
            <person name="Castanera R."/>
            <person name="Alfaro M."/>
            <person name="Ramirez L."/>
            <person name="Pisabarro A.G."/>
            <person name="Kuo A."/>
            <person name="Tritt A."/>
            <person name="Lipzen A."/>
            <person name="He G."/>
            <person name="Yan M."/>
            <person name="Ng V."/>
            <person name="Cullen D."/>
            <person name="Martin F."/>
            <person name="Rosso M.-N."/>
            <person name="Henrissat B."/>
            <person name="Hibbett D."/>
            <person name="Martinez A.T."/>
            <person name="Grigoriev I.V."/>
        </authorList>
    </citation>
    <scope>NUCLEOTIDE SEQUENCE</scope>
    <source>
        <strain evidence="2">MF-IS2</strain>
    </source>
</reference>
<accession>A0A9P5WW24</accession>
<evidence type="ECO:0000256" key="1">
    <source>
        <dbReference type="SAM" id="SignalP"/>
    </source>
</evidence>
<keyword evidence="3" id="KW-1185">Reference proteome</keyword>
<dbReference type="EMBL" id="MU153213">
    <property type="protein sequence ID" value="KAF9439878.1"/>
    <property type="molecule type" value="Genomic_DNA"/>
</dbReference>
<proteinExistence type="predicted"/>
<protein>
    <submittedName>
        <fullName evidence="2">Uncharacterized protein</fullName>
    </submittedName>
</protein>
<keyword evidence="1" id="KW-0732">Signal</keyword>
<feature type="non-terminal residue" evidence="2">
    <location>
        <position position="1"/>
    </location>
</feature>
<evidence type="ECO:0000313" key="2">
    <source>
        <dbReference type="EMBL" id="KAF9439878.1"/>
    </source>
</evidence>